<dbReference type="AlphaFoldDB" id="A0A6C0DYL9"/>
<evidence type="ECO:0000313" key="1">
    <source>
        <dbReference type="EMBL" id="QHT21568.1"/>
    </source>
</evidence>
<dbReference type="Gene3D" id="3.90.226.10">
    <property type="entry name" value="2-enoyl-CoA Hydratase, Chain A, domain 1"/>
    <property type="match status" value="1"/>
</dbReference>
<proteinExistence type="predicted"/>
<dbReference type="SUPFAM" id="SSF52096">
    <property type="entry name" value="ClpP/crotonase"/>
    <property type="match status" value="1"/>
</dbReference>
<dbReference type="EMBL" id="MN739695">
    <property type="protein sequence ID" value="QHT21568.1"/>
    <property type="molecule type" value="Genomic_DNA"/>
</dbReference>
<dbReference type="InterPro" id="IPR023562">
    <property type="entry name" value="ClpP/TepA"/>
</dbReference>
<evidence type="ECO:0008006" key="2">
    <source>
        <dbReference type="Google" id="ProtNLM"/>
    </source>
</evidence>
<name>A0A6C0DYL9_9ZZZZ</name>
<accession>A0A6C0DYL9</accession>
<reference evidence="1" key="1">
    <citation type="journal article" date="2020" name="Nature">
        <title>Giant virus diversity and host interactions through global metagenomics.</title>
        <authorList>
            <person name="Schulz F."/>
            <person name="Roux S."/>
            <person name="Paez-Espino D."/>
            <person name="Jungbluth S."/>
            <person name="Walsh D.A."/>
            <person name="Denef V.J."/>
            <person name="McMahon K.D."/>
            <person name="Konstantinidis K.T."/>
            <person name="Eloe-Fadrosh E.A."/>
            <person name="Kyrpides N.C."/>
            <person name="Woyke T."/>
        </authorList>
    </citation>
    <scope>NUCLEOTIDE SEQUENCE</scope>
    <source>
        <strain evidence="1">GVMAG-M-3300023179-103</strain>
    </source>
</reference>
<dbReference type="InterPro" id="IPR029045">
    <property type="entry name" value="ClpP/crotonase-like_dom_sf"/>
</dbReference>
<organism evidence="1">
    <name type="scientific">viral metagenome</name>
    <dbReference type="NCBI Taxonomy" id="1070528"/>
    <lineage>
        <taxon>unclassified sequences</taxon>
        <taxon>metagenomes</taxon>
        <taxon>organismal metagenomes</taxon>
    </lineage>
</organism>
<dbReference type="Pfam" id="PF00574">
    <property type="entry name" value="CLP_protease"/>
    <property type="match status" value="1"/>
</dbReference>
<protein>
    <recommendedName>
        <fullName evidence="2">Protease</fullName>
    </recommendedName>
</protein>
<sequence length="233" mass="26865">MSIYEQPGKRIKLSECANNYYPDRYEKSIFVAGDNEIHFNTEVSGETITRLKKLISTIVDNSKEKLVKYDKEQKVPKGMEKYKDVMITYIVNSPGGSVHDILDFVDYISLLRDTYYNLKFTSIITGRVASAGTTMCIIADKRKMTRFASAMIHELSSGCGYTNFTKIVTYTEHCQDLHKKLVNIYQECRGIDINNEVETKKLEELLLKETWMNADQYMENGFVDEIIAKKLKN</sequence>